<protein>
    <submittedName>
        <fullName evidence="2">Uncharacterized protein</fullName>
    </submittedName>
</protein>
<feature type="compositionally biased region" description="Polar residues" evidence="1">
    <location>
        <begin position="459"/>
        <end position="468"/>
    </location>
</feature>
<accession>A0A9P5RVI2</accession>
<proteinExistence type="predicted"/>
<feature type="compositionally biased region" description="Basic and acidic residues" evidence="1">
    <location>
        <begin position="473"/>
        <end position="490"/>
    </location>
</feature>
<feature type="region of interest" description="Disordered" evidence="1">
    <location>
        <begin position="415"/>
        <end position="446"/>
    </location>
</feature>
<feature type="compositionally biased region" description="Basic residues" evidence="1">
    <location>
        <begin position="71"/>
        <end position="80"/>
    </location>
</feature>
<dbReference type="OrthoDB" id="2411790at2759"/>
<feature type="region of interest" description="Disordered" evidence="1">
    <location>
        <begin position="225"/>
        <end position="255"/>
    </location>
</feature>
<evidence type="ECO:0000313" key="3">
    <source>
        <dbReference type="Proteomes" id="UP000748756"/>
    </source>
</evidence>
<feature type="region of interest" description="Disordered" evidence="1">
    <location>
        <begin position="31"/>
        <end position="82"/>
    </location>
</feature>
<feature type="compositionally biased region" description="Polar residues" evidence="1">
    <location>
        <begin position="363"/>
        <end position="377"/>
    </location>
</feature>
<dbReference type="EMBL" id="JAAAUQ010000806">
    <property type="protein sequence ID" value="KAF9147466.1"/>
    <property type="molecule type" value="Genomic_DNA"/>
</dbReference>
<feature type="compositionally biased region" description="Acidic residues" evidence="1">
    <location>
        <begin position="235"/>
        <end position="252"/>
    </location>
</feature>
<sequence length="525" mass="58370">MTKKDLCLTVWGQIVQETKLFAHQVLDKVTLHRPSPSSPGSTHGSTTDHHHSRPHQQQYSSPHHQQGQHQERRKQPHQYQHRPLSPHYQQIYTPYRHVYFSSTLSLNIRPTTSCTSLSTINSSTIASVSNSNELLASQQYESLWEVQLALGEIPGMIEGNILESCEDSTAASIDTAALVTVASMPSSSLLLPPLLPPTQQLHTSLLSITSTSSQPQPRRTFVALEEFPRHPSTFEDSDSESDYNDSEDDEKEEEKVDAVESFIFEPLPQQPPQPHPLLRVYSSYQSSNNLTTSSLYLPLTTTEHASNNVNNTTGSTYSIEPHPLQQHQDYEEEEEEEVTLTFSRRLFRGDTTTTTFNAIAPTSNTSSCINTDNSTGTGALHPSDLRSDRKDSGVFIHDEQDGIIVKLSPRLIFSSSESESESESEHNNSYGPQYRSSTSTHPSEHTDLRSRWMNGVTCIPNTSSSNVNGFRGEGARDRRNNTTALQRREYIASTSFSSSSTTTSTSTTSTFPSLMAAVTFISLQA</sequence>
<feature type="compositionally biased region" description="Low complexity" evidence="1">
    <location>
        <begin position="55"/>
        <end position="68"/>
    </location>
</feature>
<organism evidence="2 3">
    <name type="scientific">Linnemannia schmuckeri</name>
    <dbReference type="NCBI Taxonomy" id="64567"/>
    <lineage>
        <taxon>Eukaryota</taxon>
        <taxon>Fungi</taxon>
        <taxon>Fungi incertae sedis</taxon>
        <taxon>Mucoromycota</taxon>
        <taxon>Mortierellomycotina</taxon>
        <taxon>Mortierellomycetes</taxon>
        <taxon>Mortierellales</taxon>
        <taxon>Mortierellaceae</taxon>
        <taxon>Linnemannia</taxon>
    </lineage>
</organism>
<comment type="caution">
    <text evidence="2">The sequence shown here is derived from an EMBL/GenBank/DDBJ whole genome shotgun (WGS) entry which is preliminary data.</text>
</comment>
<dbReference type="Proteomes" id="UP000748756">
    <property type="component" value="Unassembled WGS sequence"/>
</dbReference>
<keyword evidence="3" id="KW-1185">Reference proteome</keyword>
<feature type="region of interest" description="Disordered" evidence="1">
    <location>
        <begin position="363"/>
        <end position="387"/>
    </location>
</feature>
<feature type="compositionally biased region" description="Low complexity" evidence="1">
    <location>
        <begin position="32"/>
        <end position="45"/>
    </location>
</feature>
<dbReference type="AlphaFoldDB" id="A0A9P5RVI2"/>
<name>A0A9P5RVI2_9FUNG</name>
<gene>
    <name evidence="2" type="ORF">BG015_010902</name>
</gene>
<evidence type="ECO:0000313" key="2">
    <source>
        <dbReference type="EMBL" id="KAF9147466.1"/>
    </source>
</evidence>
<feature type="region of interest" description="Disordered" evidence="1">
    <location>
        <begin position="459"/>
        <end position="509"/>
    </location>
</feature>
<feature type="compositionally biased region" description="Low complexity" evidence="1">
    <location>
        <begin position="493"/>
        <end position="509"/>
    </location>
</feature>
<reference evidence="2" key="1">
    <citation type="journal article" date="2020" name="Fungal Divers.">
        <title>Resolving the Mortierellaceae phylogeny through synthesis of multi-gene phylogenetics and phylogenomics.</title>
        <authorList>
            <person name="Vandepol N."/>
            <person name="Liber J."/>
            <person name="Desiro A."/>
            <person name="Na H."/>
            <person name="Kennedy M."/>
            <person name="Barry K."/>
            <person name="Grigoriev I.V."/>
            <person name="Miller A.N."/>
            <person name="O'Donnell K."/>
            <person name="Stajich J.E."/>
            <person name="Bonito G."/>
        </authorList>
    </citation>
    <scope>NUCLEOTIDE SEQUENCE</scope>
    <source>
        <strain evidence="2">NRRL 6426</strain>
    </source>
</reference>
<evidence type="ECO:0000256" key="1">
    <source>
        <dbReference type="SAM" id="MobiDB-lite"/>
    </source>
</evidence>
<feature type="compositionally biased region" description="Polar residues" evidence="1">
    <location>
        <begin position="427"/>
        <end position="441"/>
    </location>
</feature>